<dbReference type="PROSITE" id="PS00149">
    <property type="entry name" value="SULFATASE_2"/>
    <property type="match status" value="1"/>
</dbReference>
<evidence type="ECO:0000256" key="2">
    <source>
        <dbReference type="ARBA" id="ARBA00022723"/>
    </source>
</evidence>
<name>A0A1I2SWU0_9BACT</name>
<dbReference type="GO" id="GO:0046872">
    <property type="term" value="F:metal ion binding"/>
    <property type="evidence" value="ECO:0007669"/>
    <property type="project" value="UniProtKB-KW"/>
</dbReference>
<evidence type="ECO:0000256" key="1">
    <source>
        <dbReference type="ARBA" id="ARBA00008779"/>
    </source>
</evidence>
<keyword evidence="2" id="KW-0479">Metal-binding</keyword>
<dbReference type="GO" id="GO:0004065">
    <property type="term" value="F:arylsulfatase activity"/>
    <property type="evidence" value="ECO:0007669"/>
    <property type="project" value="TreeGrafter"/>
</dbReference>
<evidence type="ECO:0000313" key="7">
    <source>
        <dbReference type="Proteomes" id="UP000199642"/>
    </source>
</evidence>
<evidence type="ECO:0000256" key="3">
    <source>
        <dbReference type="ARBA" id="ARBA00022801"/>
    </source>
</evidence>
<dbReference type="InterPro" id="IPR050738">
    <property type="entry name" value="Sulfatase"/>
</dbReference>
<evidence type="ECO:0000313" key="6">
    <source>
        <dbReference type="EMBL" id="SFG57194.1"/>
    </source>
</evidence>
<organism evidence="6 7">
    <name type="scientific">Algoriphagus hitonicola</name>
    <dbReference type="NCBI Taxonomy" id="435880"/>
    <lineage>
        <taxon>Bacteria</taxon>
        <taxon>Pseudomonadati</taxon>
        <taxon>Bacteroidota</taxon>
        <taxon>Cytophagia</taxon>
        <taxon>Cytophagales</taxon>
        <taxon>Cyclobacteriaceae</taxon>
        <taxon>Algoriphagus</taxon>
    </lineage>
</organism>
<accession>A0A1I2SWU0</accession>
<dbReference type="RefSeq" id="WP_092790692.1">
    <property type="nucleotide sequence ID" value="NZ_FOPC01000005.1"/>
</dbReference>
<dbReference type="CDD" id="cd16026">
    <property type="entry name" value="GALNS_like"/>
    <property type="match status" value="1"/>
</dbReference>
<dbReference type="PROSITE" id="PS00523">
    <property type="entry name" value="SULFATASE_1"/>
    <property type="match status" value="1"/>
</dbReference>
<evidence type="ECO:0000259" key="5">
    <source>
        <dbReference type="Pfam" id="PF00884"/>
    </source>
</evidence>
<dbReference type="Gene3D" id="3.30.1120.10">
    <property type="match status" value="1"/>
</dbReference>
<keyword evidence="7" id="KW-1185">Reference proteome</keyword>
<dbReference type="Pfam" id="PF14707">
    <property type="entry name" value="Sulfatase_C"/>
    <property type="match status" value="1"/>
</dbReference>
<dbReference type="EMBL" id="FOPC01000005">
    <property type="protein sequence ID" value="SFG57194.1"/>
    <property type="molecule type" value="Genomic_DNA"/>
</dbReference>
<dbReference type="Proteomes" id="UP000199642">
    <property type="component" value="Unassembled WGS sequence"/>
</dbReference>
<gene>
    <name evidence="6" type="ORF">SAMN04487988_105107</name>
</gene>
<comment type="similarity">
    <text evidence="1">Belongs to the sulfatase family.</text>
</comment>
<protein>
    <submittedName>
        <fullName evidence="6">Arylsulfatase</fullName>
    </submittedName>
</protein>
<dbReference type="SUPFAM" id="SSF53649">
    <property type="entry name" value="Alkaline phosphatase-like"/>
    <property type="match status" value="1"/>
</dbReference>
<dbReference type="PANTHER" id="PTHR42693:SF33">
    <property type="entry name" value="ARYLSULFATASE"/>
    <property type="match status" value="1"/>
</dbReference>
<dbReference type="InterPro" id="IPR000917">
    <property type="entry name" value="Sulfatase_N"/>
</dbReference>
<dbReference type="PANTHER" id="PTHR42693">
    <property type="entry name" value="ARYLSULFATASE FAMILY MEMBER"/>
    <property type="match status" value="1"/>
</dbReference>
<keyword evidence="3" id="KW-0378">Hydrolase</keyword>
<dbReference type="InterPro" id="IPR017850">
    <property type="entry name" value="Alkaline_phosphatase_core_sf"/>
</dbReference>
<dbReference type="AlphaFoldDB" id="A0A1I2SWU0"/>
<feature type="domain" description="Sulfatase N-terminal" evidence="5">
    <location>
        <begin position="24"/>
        <end position="336"/>
    </location>
</feature>
<proteinExistence type="inferred from homology"/>
<keyword evidence="4" id="KW-0106">Calcium</keyword>
<dbReference type="STRING" id="435880.SAMN04487988_105107"/>
<dbReference type="Gene3D" id="3.40.720.10">
    <property type="entry name" value="Alkaline Phosphatase, subunit A"/>
    <property type="match status" value="1"/>
</dbReference>
<sequence length="461" mass="52473">MLKQIAFGLFLLAIPFQNYGQDSPNVIIIFVDDLGYGDLGAFGHPTINTPNIDKLAYDGVKLTQFYSTSPVCSPSRAALLTGKYPIKTGIYGKRGVFFPDSDKGLSSEEMTISSFLKDSGYQTACIGKWHLGHLPEYLPNSHGFDYYFGIPYSNDLSPATSDWVGVTDFPPTPLMENFEIIEREPDQRWLTKRYTEKSIEFIEKNKDKKFFLYLAHTFPHVPLFTSPKFENKSPRGLYGDVVEELDWSVGEVMKTLHRLGIKDNTLVIFTSDNGPWLTQRLNSGDPGIFRNGKGTLWEGGVRVPGIIHFPKVLKPKTVNNKFYSTLDVLPSIISLVDPERSLPQDLDGSNFLDELNDEKTVHEKVLYYYHQDQLFAIRRGPLKAHFRSHDSIYGGDRNYKEYDPLLLFNIEQDPGEKFPLENLDDNIIKEFKSLFAKQVKNVVPTQSKIDSKINDNQNEDL</sequence>
<reference evidence="7" key="1">
    <citation type="submission" date="2016-10" db="EMBL/GenBank/DDBJ databases">
        <authorList>
            <person name="Varghese N."/>
            <person name="Submissions S."/>
        </authorList>
    </citation>
    <scope>NUCLEOTIDE SEQUENCE [LARGE SCALE GENOMIC DNA]</scope>
    <source>
        <strain evidence="7">DSM 19315</strain>
    </source>
</reference>
<evidence type="ECO:0000256" key="4">
    <source>
        <dbReference type="ARBA" id="ARBA00022837"/>
    </source>
</evidence>
<dbReference type="OrthoDB" id="9764377at2"/>
<dbReference type="InterPro" id="IPR024607">
    <property type="entry name" value="Sulfatase_CS"/>
</dbReference>
<dbReference type="Pfam" id="PF00884">
    <property type="entry name" value="Sulfatase"/>
    <property type="match status" value="1"/>
</dbReference>